<evidence type="ECO:0000259" key="1">
    <source>
        <dbReference type="PROSITE" id="PS50943"/>
    </source>
</evidence>
<dbReference type="SUPFAM" id="SSF47413">
    <property type="entry name" value="lambda repressor-like DNA-binding domains"/>
    <property type="match status" value="1"/>
</dbReference>
<keyword evidence="3" id="KW-1185">Reference proteome</keyword>
<dbReference type="InterPro" id="IPR010982">
    <property type="entry name" value="Lambda_DNA-bd_dom_sf"/>
</dbReference>
<dbReference type="Gene3D" id="1.10.260.40">
    <property type="entry name" value="lambda repressor-like DNA-binding domains"/>
    <property type="match status" value="1"/>
</dbReference>
<feature type="domain" description="HTH cro/C1-type" evidence="1">
    <location>
        <begin position="23"/>
        <end position="54"/>
    </location>
</feature>
<dbReference type="AlphaFoldDB" id="A0A561WAW8"/>
<gene>
    <name evidence="2" type="ORF">FHX34_103528</name>
</gene>
<accession>A0A561WAW8</accession>
<organism evidence="2 3">
    <name type="scientific">Actinoplanes teichomyceticus</name>
    <dbReference type="NCBI Taxonomy" id="1867"/>
    <lineage>
        <taxon>Bacteria</taxon>
        <taxon>Bacillati</taxon>
        <taxon>Actinomycetota</taxon>
        <taxon>Actinomycetes</taxon>
        <taxon>Micromonosporales</taxon>
        <taxon>Micromonosporaceae</taxon>
        <taxon>Actinoplanes</taxon>
    </lineage>
</organism>
<dbReference type="RefSeq" id="WP_122979680.1">
    <property type="nucleotide sequence ID" value="NZ_BOMX01000113.1"/>
</dbReference>
<comment type="caution">
    <text evidence="2">The sequence shown here is derived from an EMBL/GenBank/DDBJ whole genome shotgun (WGS) entry which is preliminary data.</text>
</comment>
<dbReference type="Pfam" id="PF13560">
    <property type="entry name" value="HTH_31"/>
    <property type="match status" value="1"/>
</dbReference>
<name>A0A561WAW8_ACTTI</name>
<dbReference type="GO" id="GO:0003677">
    <property type="term" value="F:DNA binding"/>
    <property type="evidence" value="ECO:0007669"/>
    <property type="project" value="InterPro"/>
</dbReference>
<dbReference type="CDD" id="cd00093">
    <property type="entry name" value="HTH_XRE"/>
    <property type="match status" value="1"/>
</dbReference>
<dbReference type="Proteomes" id="UP000320239">
    <property type="component" value="Unassembled WGS sequence"/>
</dbReference>
<sequence length="78" mass="8399">MSGNLPTPYAELADIIASLPLLLREARRTRRLSLRAAAKELGMSFSTVSRIEAGDDCALSNAIAVLRWLDRMPIGGAS</sequence>
<evidence type="ECO:0000313" key="3">
    <source>
        <dbReference type="Proteomes" id="UP000320239"/>
    </source>
</evidence>
<dbReference type="PROSITE" id="PS50943">
    <property type="entry name" value="HTH_CROC1"/>
    <property type="match status" value="1"/>
</dbReference>
<protein>
    <submittedName>
        <fullName evidence="2">Helix-turn-helix protein</fullName>
    </submittedName>
</protein>
<dbReference type="InterPro" id="IPR001387">
    <property type="entry name" value="Cro/C1-type_HTH"/>
</dbReference>
<reference evidence="2 3" key="1">
    <citation type="submission" date="2019-06" db="EMBL/GenBank/DDBJ databases">
        <title>Sequencing the genomes of 1000 actinobacteria strains.</title>
        <authorList>
            <person name="Klenk H.-P."/>
        </authorList>
    </citation>
    <scope>NUCLEOTIDE SEQUENCE [LARGE SCALE GENOMIC DNA]</scope>
    <source>
        <strain evidence="2 3">DSM 43866</strain>
    </source>
</reference>
<proteinExistence type="predicted"/>
<dbReference type="OrthoDB" id="513181at2"/>
<dbReference type="EMBL" id="VIWY01000003">
    <property type="protein sequence ID" value="TWG20999.1"/>
    <property type="molecule type" value="Genomic_DNA"/>
</dbReference>
<evidence type="ECO:0000313" key="2">
    <source>
        <dbReference type="EMBL" id="TWG20999.1"/>
    </source>
</evidence>